<dbReference type="EMBL" id="KI394265">
    <property type="protein sequence ID" value="ERN04403.1"/>
    <property type="molecule type" value="Genomic_DNA"/>
</dbReference>
<evidence type="ECO:0000313" key="2">
    <source>
        <dbReference type="Proteomes" id="UP000017836"/>
    </source>
</evidence>
<dbReference type="HOGENOM" id="CLU_2052813_0_0_1"/>
<gene>
    <name evidence="1" type="ORF">AMTR_s00133p00026700</name>
</gene>
<keyword evidence="2" id="KW-1185">Reference proteome</keyword>
<reference evidence="2" key="1">
    <citation type="journal article" date="2013" name="Science">
        <title>The Amborella genome and the evolution of flowering plants.</title>
        <authorList>
            <consortium name="Amborella Genome Project"/>
        </authorList>
    </citation>
    <scope>NUCLEOTIDE SEQUENCE [LARGE SCALE GENOMIC DNA]</scope>
</reference>
<evidence type="ECO:0000313" key="1">
    <source>
        <dbReference type="EMBL" id="ERN04403.1"/>
    </source>
</evidence>
<proteinExistence type="predicted"/>
<name>W1P901_AMBTC</name>
<dbReference type="Gramene" id="ERN04403">
    <property type="protein sequence ID" value="ERN04403"/>
    <property type="gene ID" value="AMTR_s00133p00026700"/>
</dbReference>
<dbReference type="Proteomes" id="UP000017836">
    <property type="component" value="Unassembled WGS sequence"/>
</dbReference>
<accession>W1P901</accession>
<dbReference type="AlphaFoldDB" id="W1P901"/>
<protein>
    <submittedName>
        <fullName evidence="1">Uncharacterized protein</fullName>
    </submittedName>
</protein>
<organism evidence="1 2">
    <name type="scientific">Amborella trichopoda</name>
    <dbReference type="NCBI Taxonomy" id="13333"/>
    <lineage>
        <taxon>Eukaryota</taxon>
        <taxon>Viridiplantae</taxon>
        <taxon>Streptophyta</taxon>
        <taxon>Embryophyta</taxon>
        <taxon>Tracheophyta</taxon>
        <taxon>Spermatophyta</taxon>
        <taxon>Magnoliopsida</taxon>
        <taxon>Amborellales</taxon>
        <taxon>Amborellaceae</taxon>
        <taxon>Amborella</taxon>
    </lineage>
</organism>
<sequence>MTSSLALPNGITRTTYTQELRMALGPPIMASKLAITQSGIMLLTLSVEMSEAPTMYHQYLHLVPKNEEVARATSMMLAVLMSEIVVVFFLKCPAMKAFGGILNAHMSACMKMVEVRANYS</sequence>